<feature type="region of interest" description="Disordered" evidence="3">
    <location>
        <begin position="1"/>
        <end position="22"/>
    </location>
</feature>
<dbReference type="PRINTS" id="PR00834">
    <property type="entry name" value="PROTEASES2C"/>
</dbReference>
<evidence type="ECO:0000256" key="4">
    <source>
        <dbReference type="SAM" id="Phobius"/>
    </source>
</evidence>
<dbReference type="InterPro" id="IPR036034">
    <property type="entry name" value="PDZ_sf"/>
</dbReference>
<evidence type="ECO:0000256" key="1">
    <source>
        <dbReference type="ARBA" id="ARBA00022670"/>
    </source>
</evidence>
<dbReference type="PANTHER" id="PTHR43343">
    <property type="entry name" value="PEPTIDASE S12"/>
    <property type="match status" value="1"/>
</dbReference>
<dbReference type="Proteomes" id="UP001191004">
    <property type="component" value="Unassembled WGS sequence"/>
</dbReference>
<dbReference type="EMBL" id="PRLL01000007">
    <property type="protein sequence ID" value="RYC73612.1"/>
    <property type="molecule type" value="Genomic_DNA"/>
</dbReference>
<evidence type="ECO:0000313" key="6">
    <source>
        <dbReference type="EMBL" id="RYC73612.1"/>
    </source>
</evidence>
<proteinExistence type="predicted"/>
<keyword evidence="1 6" id="KW-0645">Protease</keyword>
<keyword evidence="4" id="KW-0472">Membrane</keyword>
<reference evidence="6 7" key="1">
    <citation type="journal article" date="2018" name="bioRxiv">
        <title>Evidence of independent acquisition and adaption of ultra-small bacteria to human hosts across the highly diverse yet reduced genomes of the phylum Saccharibacteria.</title>
        <authorList>
            <person name="McLean J.S."/>
            <person name="Bor B."/>
            <person name="To T.T."/>
            <person name="Liu Q."/>
            <person name="Kearns K.A."/>
            <person name="Solden L.M."/>
            <person name="Wrighton K.C."/>
            <person name="He X."/>
            <person name="Shi W."/>
        </authorList>
    </citation>
    <scope>NUCLEOTIDE SEQUENCE [LARGE SCALE GENOMIC DNA]</scope>
    <source>
        <strain evidence="6 7">TM7_KMM_G3_1_HOT_351</strain>
    </source>
</reference>
<dbReference type="InterPro" id="IPR001478">
    <property type="entry name" value="PDZ"/>
</dbReference>
<evidence type="ECO:0000256" key="2">
    <source>
        <dbReference type="ARBA" id="ARBA00022801"/>
    </source>
</evidence>
<sequence>MTNESHSDASNNKTEKTKQETADYKNLIQSTDQNPTKKTQTNPVVVLLAVIALASGLYSLHLNHALYSELNSHVHGPSSNGNSLNFTEGSIASVANSVSKSVVSIITSTTQKSLTSSESSATAAGTGFILSKDGYIATNKHVVSGANKIGVLLDDGTAFEDVELIGTDPLNDFAIIKIKDAKDLTPIKLGDSKTISAGQQVIAIGNALGAYQNSVTSGIISGKGRSLTATDSSRTQIETLSDMIQTDAAINGGNSGGPLLNAAGEVIGINTAYASQGNNVGFAIPISSVKGIINNVLKGQGFERAVIGVRYVNLTPTIAKQKKLDINHGALISSSKGNNAIIPGSAGDKAGLKENDIITSVNGVEIGVSGSLSSLIGEYSVGDTVTLTIIRNGKTEDLELTLTAYKQ</sequence>
<dbReference type="GO" id="GO:0008233">
    <property type="term" value="F:peptidase activity"/>
    <property type="evidence" value="ECO:0007669"/>
    <property type="project" value="UniProtKB-KW"/>
</dbReference>
<dbReference type="PANTHER" id="PTHR43343:SF3">
    <property type="entry name" value="PROTEASE DO-LIKE 8, CHLOROPLASTIC"/>
    <property type="match status" value="1"/>
</dbReference>
<dbReference type="InterPro" id="IPR051201">
    <property type="entry name" value="Chloro_Bact_Ser_Proteases"/>
</dbReference>
<feature type="compositionally biased region" description="Basic and acidic residues" evidence="3">
    <location>
        <begin position="13"/>
        <end position="22"/>
    </location>
</feature>
<dbReference type="GO" id="GO:0006508">
    <property type="term" value="P:proteolysis"/>
    <property type="evidence" value="ECO:0007669"/>
    <property type="project" value="UniProtKB-KW"/>
</dbReference>
<feature type="compositionally biased region" description="Polar residues" evidence="3">
    <location>
        <begin position="1"/>
        <end position="12"/>
    </location>
</feature>
<dbReference type="SUPFAM" id="SSF50156">
    <property type="entry name" value="PDZ domain-like"/>
    <property type="match status" value="1"/>
</dbReference>
<organism evidence="6 7">
    <name type="scientific">Candidatus Nanosyncoccus nanoralicus</name>
    <dbReference type="NCBI Taxonomy" id="2171996"/>
    <lineage>
        <taxon>Bacteria</taxon>
        <taxon>Candidatus Saccharimonadota</taxon>
        <taxon>Candidatus Nanosyncoccalia</taxon>
        <taxon>Candidatus Nanosyncoccales</taxon>
        <taxon>Candidatus Nanosyncoccaceae</taxon>
        <taxon>Candidatus Nanosyncoccus</taxon>
    </lineage>
</organism>
<dbReference type="InterPro" id="IPR001940">
    <property type="entry name" value="Peptidase_S1C"/>
</dbReference>
<dbReference type="Gene3D" id="2.40.10.120">
    <property type="match status" value="1"/>
</dbReference>
<evidence type="ECO:0000313" key="7">
    <source>
        <dbReference type="Proteomes" id="UP001191004"/>
    </source>
</evidence>
<reference evidence="6 7" key="2">
    <citation type="journal article" date="2020" name="Cell Rep.">
        <title>Acquisition and Adaptation of Ultra-small Parasitic Reduced Genome Bacteria to Mammalian Hosts.</title>
        <authorList>
            <person name="McLean J.S."/>
            <person name="Bor B."/>
            <person name="Kerns K.A."/>
            <person name="Liu Q."/>
            <person name="To T.T."/>
            <person name="Solden L."/>
            <person name="Hendrickson E.L."/>
            <person name="Wrighton K."/>
            <person name="Shi W."/>
            <person name="He X."/>
        </authorList>
    </citation>
    <scope>NUCLEOTIDE SEQUENCE [LARGE SCALE GENOMIC DNA]</scope>
    <source>
        <strain evidence="6 7">TM7_KMM_G3_1_HOT_351</strain>
    </source>
</reference>
<evidence type="ECO:0000256" key="3">
    <source>
        <dbReference type="SAM" id="MobiDB-lite"/>
    </source>
</evidence>
<keyword evidence="7" id="KW-1185">Reference proteome</keyword>
<dbReference type="CDD" id="cd06779">
    <property type="entry name" value="cpPDZ_Deg_HtrA-like"/>
    <property type="match status" value="1"/>
</dbReference>
<keyword evidence="2" id="KW-0378">Hydrolase</keyword>
<keyword evidence="4" id="KW-1133">Transmembrane helix</keyword>
<feature type="transmembrane region" description="Helical" evidence="4">
    <location>
        <begin position="44"/>
        <end position="62"/>
    </location>
</feature>
<evidence type="ECO:0000259" key="5">
    <source>
        <dbReference type="SMART" id="SM00228"/>
    </source>
</evidence>
<dbReference type="Pfam" id="PF13365">
    <property type="entry name" value="Trypsin_2"/>
    <property type="match status" value="1"/>
</dbReference>
<dbReference type="SUPFAM" id="SSF50494">
    <property type="entry name" value="Trypsin-like serine proteases"/>
    <property type="match status" value="1"/>
</dbReference>
<dbReference type="RefSeq" id="WP_129604604.1">
    <property type="nucleotide sequence ID" value="NZ_PRLL01000007.1"/>
</dbReference>
<accession>A0ABY0FK10</accession>
<dbReference type="Gene3D" id="2.30.42.10">
    <property type="match status" value="1"/>
</dbReference>
<name>A0ABY0FK10_9BACT</name>
<feature type="domain" description="PDZ" evidence="5">
    <location>
        <begin position="305"/>
        <end position="393"/>
    </location>
</feature>
<keyword evidence="4" id="KW-0812">Transmembrane</keyword>
<gene>
    <name evidence="6" type="primary">htrA</name>
    <name evidence="6" type="ORF">G3KMM_00306</name>
</gene>
<dbReference type="Pfam" id="PF13180">
    <property type="entry name" value="PDZ_2"/>
    <property type="match status" value="1"/>
</dbReference>
<protein>
    <submittedName>
        <fullName evidence="6">Serine protease HtrA</fullName>
    </submittedName>
</protein>
<dbReference type="InterPro" id="IPR009003">
    <property type="entry name" value="Peptidase_S1_PA"/>
</dbReference>
<comment type="caution">
    <text evidence="6">The sequence shown here is derived from an EMBL/GenBank/DDBJ whole genome shotgun (WGS) entry which is preliminary data.</text>
</comment>
<dbReference type="SMART" id="SM00228">
    <property type="entry name" value="PDZ"/>
    <property type="match status" value="1"/>
</dbReference>